<dbReference type="Pfam" id="PF00160">
    <property type="entry name" value="Pro_isomerase"/>
    <property type="match status" value="1"/>
</dbReference>
<dbReference type="PANTHER" id="PTHR11071:SF561">
    <property type="entry name" value="PEPTIDYL-PROLYL CIS-TRANS ISOMERASE D-RELATED"/>
    <property type="match status" value="1"/>
</dbReference>
<organism evidence="3 4">
    <name type="scientific">Cyanidiococcus yangmingshanensis</name>
    <dbReference type="NCBI Taxonomy" id="2690220"/>
    <lineage>
        <taxon>Eukaryota</taxon>
        <taxon>Rhodophyta</taxon>
        <taxon>Bangiophyceae</taxon>
        <taxon>Cyanidiales</taxon>
        <taxon>Cyanidiaceae</taxon>
        <taxon>Cyanidiococcus</taxon>
    </lineage>
</organism>
<gene>
    <name evidence="3" type="ORF">F1559_003951</name>
</gene>
<protein>
    <recommendedName>
        <fullName evidence="1">Peptidyl-prolyl cis-trans isomerase</fullName>
        <shortName evidence="1">PPIase</shortName>
        <ecNumber evidence="1">5.2.1.8</ecNumber>
    </recommendedName>
</protein>
<dbReference type="GO" id="GO:0005737">
    <property type="term" value="C:cytoplasm"/>
    <property type="evidence" value="ECO:0007669"/>
    <property type="project" value="TreeGrafter"/>
</dbReference>
<dbReference type="SUPFAM" id="SSF50891">
    <property type="entry name" value="Cyclophilin-like"/>
    <property type="match status" value="1"/>
</dbReference>
<dbReference type="GO" id="GO:0016018">
    <property type="term" value="F:cyclosporin A binding"/>
    <property type="evidence" value="ECO:0007669"/>
    <property type="project" value="TreeGrafter"/>
</dbReference>
<evidence type="ECO:0000259" key="2">
    <source>
        <dbReference type="PROSITE" id="PS50072"/>
    </source>
</evidence>
<accession>A0A7J7IES9</accession>
<dbReference type="Gene3D" id="2.40.100.10">
    <property type="entry name" value="Cyclophilin-like"/>
    <property type="match status" value="1"/>
</dbReference>
<dbReference type="PROSITE" id="PS50072">
    <property type="entry name" value="CSA_PPIASE_2"/>
    <property type="match status" value="1"/>
</dbReference>
<keyword evidence="4" id="KW-1185">Reference proteome</keyword>
<comment type="caution">
    <text evidence="3">The sequence shown here is derived from an EMBL/GenBank/DDBJ whole genome shotgun (WGS) entry which is preliminary data.</text>
</comment>
<dbReference type="GO" id="GO:0006457">
    <property type="term" value="P:protein folding"/>
    <property type="evidence" value="ECO:0007669"/>
    <property type="project" value="TreeGrafter"/>
</dbReference>
<dbReference type="EMBL" id="VWRR01000014">
    <property type="protein sequence ID" value="KAF6001595.1"/>
    <property type="molecule type" value="Genomic_DNA"/>
</dbReference>
<dbReference type="AlphaFoldDB" id="A0A7J7IES9"/>
<comment type="catalytic activity">
    <reaction evidence="1">
        <text>[protein]-peptidylproline (omega=180) = [protein]-peptidylproline (omega=0)</text>
        <dbReference type="Rhea" id="RHEA:16237"/>
        <dbReference type="Rhea" id="RHEA-COMP:10747"/>
        <dbReference type="Rhea" id="RHEA-COMP:10748"/>
        <dbReference type="ChEBI" id="CHEBI:83833"/>
        <dbReference type="ChEBI" id="CHEBI:83834"/>
        <dbReference type="EC" id="5.2.1.8"/>
    </reaction>
</comment>
<name>A0A7J7IES9_9RHOD</name>
<comment type="similarity">
    <text evidence="1">Belongs to the cyclophilin-type PPIase family.</text>
</comment>
<evidence type="ECO:0000256" key="1">
    <source>
        <dbReference type="RuleBase" id="RU363019"/>
    </source>
</evidence>
<comment type="function">
    <text evidence="1">PPIases accelerate the folding of proteins. It catalyzes the cis-trans isomerization of proline imidic peptide bonds in oligopeptides.</text>
</comment>
<sequence length="251" mass="27268">MIAPFQRRTGVGRNSLPSLLFSLVVVLVLVFGGVGCDWPLRVRLGDCAQPAKATSAHQASKWERVTHIAFFDVAIDDKPIGRLKIGLFGDTVPRTAQNFLRLARNEGVGDRRGRGKGFRQSHSHRIIPGFMVQMGDTTAGDGTGGVCADGKASMPDENFLVTHRGRGYVSMANAGPHTGSSQFFITFKETPWLDGRHVVFGKILGEESERVLARLEGVGTPEGRPTQRVRIVDSGELPLDSETTTSDRAEL</sequence>
<evidence type="ECO:0000313" key="3">
    <source>
        <dbReference type="EMBL" id="KAF6001595.1"/>
    </source>
</evidence>
<dbReference type="Proteomes" id="UP000530660">
    <property type="component" value="Unassembled WGS sequence"/>
</dbReference>
<reference evidence="3 4" key="1">
    <citation type="journal article" date="2020" name="J. Phycol.">
        <title>Comparative genome analysis reveals Cyanidiococcus gen. nov., a new extremophilic red algal genus sister to Cyanidioschyzon (Cyanidioschyzonaceae, Rhodophyta).</title>
        <authorList>
            <person name="Liu S.-L."/>
            <person name="Chiang Y.-R."/>
            <person name="Yoon H.S."/>
            <person name="Fu H.-Y."/>
        </authorList>
    </citation>
    <scope>NUCLEOTIDE SEQUENCE [LARGE SCALE GENOMIC DNA]</scope>
    <source>
        <strain evidence="3 4">THAL066</strain>
    </source>
</reference>
<dbReference type="PRINTS" id="PR00153">
    <property type="entry name" value="CSAPPISMRASE"/>
</dbReference>
<dbReference type="EC" id="5.2.1.8" evidence="1"/>
<evidence type="ECO:0000313" key="4">
    <source>
        <dbReference type="Proteomes" id="UP000530660"/>
    </source>
</evidence>
<keyword evidence="1" id="KW-0413">Isomerase</keyword>
<dbReference type="PANTHER" id="PTHR11071">
    <property type="entry name" value="PEPTIDYL-PROLYL CIS-TRANS ISOMERASE"/>
    <property type="match status" value="1"/>
</dbReference>
<keyword evidence="1" id="KW-0697">Rotamase</keyword>
<proteinExistence type="inferred from homology"/>
<dbReference type="OrthoDB" id="3423at2759"/>
<dbReference type="InterPro" id="IPR029000">
    <property type="entry name" value="Cyclophilin-like_dom_sf"/>
</dbReference>
<dbReference type="GO" id="GO:0003755">
    <property type="term" value="F:peptidyl-prolyl cis-trans isomerase activity"/>
    <property type="evidence" value="ECO:0007669"/>
    <property type="project" value="UniProtKB-UniRule"/>
</dbReference>
<dbReference type="InterPro" id="IPR002130">
    <property type="entry name" value="Cyclophilin-type_PPIase_dom"/>
</dbReference>
<feature type="domain" description="PPIase cyclophilin-type" evidence="2">
    <location>
        <begin position="70"/>
        <end position="236"/>
    </location>
</feature>